<name>A0A1M6TPA4_9ACTN</name>
<feature type="transmembrane region" description="Helical" evidence="1">
    <location>
        <begin position="46"/>
        <end position="64"/>
    </location>
</feature>
<sequence length="152" mass="15799">MSVGRYLVAAVCARACLLFVVFGVVALAEAEHFHSWPGALALAGERSLVFAVIMAPAVTAMQVVQVRRLAGISVDSLRSVHRARVDLAGSGAPVPDGGVTSGLLRRTDVAVHGDVLSVEVRSTHPILLPGLPGNRKAAERLLARLAPRPAAG</sequence>
<gene>
    <name evidence="2" type="ORF">SAMN05216499_101109</name>
</gene>
<organism evidence="2 3">
    <name type="scientific">Actinacidiphila paucisporea</name>
    <dbReference type="NCBI Taxonomy" id="310782"/>
    <lineage>
        <taxon>Bacteria</taxon>
        <taxon>Bacillati</taxon>
        <taxon>Actinomycetota</taxon>
        <taxon>Actinomycetes</taxon>
        <taxon>Kitasatosporales</taxon>
        <taxon>Streptomycetaceae</taxon>
        <taxon>Actinacidiphila</taxon>
    </lineage>
</organism>
<keyword evidence="1" id="KW-0472">Membrane</keyword>
<keyword evidence="1" id="KW-1133">Transmembrane helix</keyword>
<dbReference type="EMBL" id="FRBI01000001">
    <property type="protein sequence ID" value="SHK58764.1"/>
    <property type="molecule type" value="Genomic_DNA"/>
</dbReference>
<dbReference type="AlphaFoldDB" id="A0A1M6TPA4"/>
<reference evidence="2 3" key="1">
    <citation type="submission" date="2016-11" db="EMBL/GenBank/DDBJ databases">
        <authorList>
            <person name="Jaros S."/>
            <person name="Januszkiewicz K."/>
            <person name="Wedrychowicz H."/>
        </authorList>
    </citation>
    <scope>NUCLEOTIDE SEQUENCE [LARGE SCALE GENOMIC DNA]</scope>
    <source>
        <strain evidence="2 3">CGMCC 4.2025</strain>
    </source>
</reference>
<evidence type="ECO:0000256" key="1">
    <source>
        <dbReference type="SAM" id="Phobius"/>
    </source>
</evidence>
<dbReference type="Proteomes" id="UP000184111">
    <property type="component" value="Unassembled WGS sequence"/>
</dbReference>
<evidence type="ECO:0000313" key="3">
    <source>
        <dbReference type="Proteomes" id="UP000184111"/>
    </source>
</evidence>
<accession>A0A1M6TPA4</accession>
<protein>
    <submittedName>
        <fullName evidence="2">Uncharacterized protein</fullName>
    </submittedName>
</protein>
<evidence type="ECO:0000313" key="2">
    <source>
        <dbReference type="EMBL" id="SHK58764.1"/>
    </source>
</evidence>
<keyword evidence="3" id="KW-1185">Reference proteome</keyword>
<proteinExistence type="predicted"/>
<keyword evidence="1" id="KW-0812">Transmembrane</keyword>